<name>A0A8J6Q2A0_9FLAO</name>
<proteinExistence type="inferred from homology"/>
<dbReference type="InterPro" id="IPR004101">
    <property type="entry name" value="Mur_ligase_C"/>
</dbReference>
<keyword evidence="9 10" id="KW-0961">Cell wall biogenesis/degradation</keyword>
<dbReference type="Pfam" id="PF08245">
    <property type="entry name" value="Mur_ligase_M"/>
    <property type="match status" value="1"/>
</dbReference>
<organism evidence="15 16">
    <name type="scientific">Aestuariibaculum marinum</name>
    <dbReference type="NCBI Taxonomy" id="2683592"/>
    <lineage>
        <taxon>Bacteria</taxon>
        <taxon>Pseudomonadati</taxon>
        <taxon>Bacteroidota</taxon>
        <taxon>Flavobacteriia</taxon>
        <taxon>Flavobacteriales</taxon>
        <taxon>Flavobacteriaceae</taxon>
    </lineage>
</organism>
<keyword evidence="3 10" id="KW-0132">Cell division</keyword>
<evidence type="ECO:0000256" key="1">
    <source>
        <dbReference type="ARBA" id="ARBA00022490"/>
    </source>
</evidence>
<dbReference type="NCBIfam" id="TIGR01143">
    <property type="entry name" value="murF"/>
    <property type="match status" value="1"/>
</dbReference>
<dbReference type="InterPro" id="IPR036615">
    <property type="entry name" value="Mur_ligase_C_dom_sf"/>
</dbReference>
<evidence type="ECO:0000259" key="12">
    <source>
        <dbReference type="Pfam" id="PF01225"/>
    </source>
</evidence>
<dbReference type="PANTHER" id="PTHR43024">
    <property type="entry name" value="UDP-N-ACETYLMURAMOYL-TRIPEPTIDE--D-ALANYL-D-ALANINE LIGASE"/>
    <property type="match status" value="1"/>
</dbReference>
<feature type="domain" description="Mur ligase C-terminal" evidence="13">
    <location>
        <begin position="298"/>
        <end position="386"/>
    </location>
</feature>
<reference evidence="15 16" key="1">
    <citation type="journal article" date="2018" name="J. Microbiol.">
        <title>Aestuariibaculum marinum sp. nov., a marine bacterium isolated from seawater in South Korea.</title>
        <authorList>
            <person name="Choi J."/>
            <person name="Lee D."/>
            <person name="Jang J.H."/>
            <person name="Cha S."/>
            <person name="Seo T."/>
        </authorList>
    </citation>
    <scope>NUCLEOTIDE SEQUENCE [LARGE SCALE GENOMIC DNA]</scope>
    <source>
        <strain evidence="15 16">IP7</strain>
    </source>
</reference>
<evidence type="ECO:0000256" key="3">
    <source>
        <dbReference type="ARBA" id="ARBA00022618"/>
    </source>
</evidence>
<keyword evidence="6 10" id="KW-0133">Cell shape</keyword>
<keyword evidence="7 10" id="KW-0573">Peptidoglycan synthesis</keyword>
<evidence type="ECO:0000256" key="5">
    <source>
        <dbReference type="ARBA" id="ARBA00022840"/>
    </source>
</evidence>
<evidence type="ECO:0000256" key="2">
    <source>
        <dbReference type="ARBA" id="ARBA00022598"/>
    </source>
</evidence>
<evidence type="ECO:0000313" key="16">
    <source>
        <dbReference type="Proteomes" id="UP000621516"/>
    </source>
</evidence>
<comment type="similarity">
    <text evidence="10">Belongs to the MurCDEF family. MurF subfamily.</text>
</comment>
<dbReference type="Proteomes" id="UP000621516">
    <property type="component" value="Unassembled WGS sequence"/>
</dbReference>
<dbReference type="AlphaFoldDB" id="A0A8J6Q2A0"/>
<dbReference type="SUPFAM" id="SSF63418">
    <property type="entry name" value="MurE/MurF N-terminal domain"/>
    <property type="match status" value="1"/>
</dbReference>
<dbReference type="EMBL" id="JACVXD010000004">
    <property type="protein sequence ID" value="MBD0824117.1"/>
    <property type="molecule type" value="Genomic_DNA"/>
</dbReference>
<dbReference type="PANTHER" id="PTHR43024:SF1">
    <property type="entry name" value="UDP-N-ACETYLMURAMOYL-TRIPEPTIDE--D-ALANYL-D-ALANINE LIGASE"/>
    <property type="match status" value="1"/>
</dbReference>
<comment type="pathway">
    <text evidence="10 11">Cell wall biogenesis; peptidoglycan biosynthesis.</text>
</comment>
<comment type="function">
    <text evidence="10 11">Involved in cell wall formation. Catalyzes the final step in the synthesis of UDP-N-acetylmuramoyl-pentapeptide, the precursor of murein.</text>
</comment>
<keyword evidence="2 10" id="KW-0436">Ligase</keyword>
<dbReference type="InterPro" id="IPR036565">
    <property type="entry name" value="Mur-like_cat_sf"/>
</dbReference>
<gene>
    <name evidence="10" type="primary">murF</name>
    <name evidence="15" type="ORF">ICJ85_08800</name>
</gene>
<evidence type="ECO:0000256" key="7">
    <source>
        <dbReference type="ARBA" id="ARBA00022984"/>
    </source>
</evidence>
<evidence type="ECO:0000256" key="9">
    <source>
        <dbReference type="ARBA" id="ARBA00023316"/>
    </source>
</evidence>
<feature type="domain" description="Mur ligase N-terminal catalytic" evidence="12">
    <location>
        <begin position="15"/>
        <end position="73"/>
    </location>
</feature>
<evidence type="ECO:0000256" key="6">
    <source>
        <dbReference type="ARBA" id="ARBA00022960"/>
    </source>
</evidence>
<comment type="caution">
    <text evidence="15">The sequence shown here is derived from an EMBL/GenBank/DDBJ whole genome shotgun (WGS) entry which is preliminary data.</text>
</comment>
<dbReference type="InterPro" id="IPR013221">
    <property type="entry name" value="Mur_ligase_cen"/>
</dbReference>
<dbReference type="RefSeq" id="WP_188223429.1">
    <property type="nucleotide sequence ID" value="NZ_JACVXD010000004.1"/>
</dbReference>
<dbReference type="HAMAP" id="MF_02019">
    <property type="entry name" value="MurF"/>
    <property type="match status" value="1"/>
</dbReference>
<evidence type="ECO:0000259" key="13">
    <source>
        <dbReference type="Pfam" id="PF02875"/>
    </source>
</evidence>
<dbReference type="InterPro" id="IPR000713">
    <property type="entry name" value="Mur_ligase_N"/>
</dbReference>
<dbReference type="GO" id="GO:0047480">
    <property type="term" value="F:UDP-N-acetylmuramoyl-tripeptide-D-alanyl-D-alanine ligase activity"/>
    <property type="evidence" value="ECO:0007669"/>
    <property type="project" value="UniProtKB-UniRule"/>
</dbReference>
<evidence type="ECO:0000256" key="11">
    <source>
        <dbReference type="RuleBase" id="RU004136"/>
    </source>
</evidence>
<keyword evidence="5 10" id="KW-0067">ATP-binding</keyword>
<dbReference type="GO" id="GO:0071555">
    <property type="term" value="P:cell wall organization"/>
    <property type="evidence" value="ECO:0007669"/>
    <property type="project" value="UniProtKB-KW"/>
</dbReference>
<evidence type="ECO:0000313" key="15">
    <source>
        <dbReference type="EMBL" id="MBD0824117.1"/>
    </source>
</evidence>
<dbReference type="Pfam" id="PF02875">
    <property type="entry name" value="Mur_ligase_C"/>
    <property type="match status" value="1"/>
</dbReference>
<evidence type="ECO:0000256" key="10">
    <source>
        <dbReference type="HAMAP-Rule" id="MF_02019"/>
    </source>
</evidence>
<evidence type="ECO:0000259" key="14">
    <source>
        <dbReference type="Pfam" id="PF08245"/>
    </source>
</evidence>
<accession>A0A8J6Q2A0</accession>
<feature type="domain" description="Mur ligase central" evidence="14">
    <location>
        <begin position="96"/>
        <end position="274"/>
    </location>
</feature>
<dbReference type="Gene3D" id="3.40.1390.10">
    <property type="entry name" value="MurE/MurF, N-terminal domain"/>
    <property type="match status" value="1"/>
</dbReference>
<dbReference type="GO" id="GO:0009252">
    <property type="term" value="P:peptidoglycan biosynthetic process"/>
    <property type="evidence" value="ECO:0007669"/>
    <property type="project" value="UniProtKB-UniRule"/>
</dbReference>
<evidence type="ECO:0000256" key="4">
    <source>
        <dbReference type="ARBA" id="ARBA00022741"/>
    </source>
</evidence>
<comment type="subcellular location">
    <subcellularLocation>
        <location evidence="10 11">Cytoplasm</location>
    </subcellularLocation>
</comment>
<dbReference type="InterPro" id="IPR051046">
    <property type="entry name" value="MurCDEF_CellWall_CoF430Synth"/>
</dbReference>
<dbReference type="Gene3D" id="3.90.190.20">
    <property type="entry name" value="Mur ligase, C-terminal domain"/>
    <property type="match status" value="1"/>
</dbReference>
<dbReference type="Gene3D" id="3.40.1190.10">
    <property type="entry name" value="Mur-like, catalytic domain"/>
    <property type="match status" value="1"/>
</dbReference>
<dbReference type="GO" id="GO:0008360">
    <property type="term" value="P:regulation of cell shape"/>
    <property type="evidence" value="ECO:0007669"/>
    <property type="project" value="UniProtKB-KW"/>
</dbReference>
<dbReference type="InterPro" id="IPR005863">
    <property type="entry name" value="UDP-N-AcMur_synth"/>
</dbReference>
<dbReference type="Pfam" id="PF01225">
    <property type="entry name" value="Mur_ligase"/>
    <property type="match status" value="1"/>
</dbReference>
<dbReference type="UniPathway" id="UPA00219"/>
<sequence length="429" mass="48003">MKIAQLHSLFLECRAISTDTRKIEFNDMFFALKGENFNGNKYAEQAIQRGAKYCVIDEEEFNTSSQTILVTNVLETLQELATYHRNYLKLPIIALTGSNGKTTTKELINATLSKKYKTTATIGNLNNHIGVPLTLLSMTKNTEIGIVEMGANHLKEIEVLCKIAQPDFGYITNFGKAHLEGFGSVEGVIKGKSEMHDYLIANNKTIFVNGSDAIQLEKTANTNRIVFGETEGFDITIQFIEAQPNVKLNYNQLTIQSQLIGAYNFNNIAAAITIANHFKIDDNDIKTSIENYSPTNNRSQVINKETCKIILDAYNANPTSMQAALSNFDKLNDSNKIAIIGDMFELGKDAKEEHENIVKLSTSLNINKLIVIGENFFNTQTTVDNLLKFRSFNDFKANFNIKDLNHATLLIKGSRGMAMERILDLLKLK</sequence>
<feature type="binding site" evidence="10">
    <location>
        <begin position="97"/>
        <end position="103"/>
    </location>
    <ligand>
        <name>ATP</name>
        <dbReference type="ChEBI" id="CHEBI:30616"/>
    </ligand>
</feature>
<dbReference type="SUPFAM" id="SSF53623">
    <property type="entry name" value="MurD-like peptide ligases, catalytic domain"/>
    <property type="match status" value="1"/>
</dbReference>
<dbReference type="GO" id="GO:0051301">
    <property type="term" value="P:cell division"/>
    <property type="evidence" value="ECO:0007669"/>
    <property type="project" value="UniProtKB-KW"/>
</dbReference>
<dbReference type="EC" id="6.3.2.10" evidence="10 11"/>
<protein>
    <recommendedName>
        <fullName evidence="10 11">UDP-N-acetylmuramoyl-tripeptide--D-alanyl-D-alanine ligase</fullName>
        <ecNumber evidence="10 11">6.3.2.10</ecNumber>
    </recommendedName>
    <alternativeName>
        <fullName evidence="10">D-alanyl-D-alanine-adding enzyme</fullName>
    </alternativeName>
</protein>
<evidence type="ECO:0000256" key="8">
    <source>
        <dbReference type="ARBA" id="ARBA00023306"/>
    </source>
</evidence>
<dbReference type="SUPFAM" id="SSF53244">
    <property type="entry name" value="MurD-like peptide ligases, peptide-binding domain"/>
    <property type="match status" value="1"/>
</dbReference>
<dbReference type="InterPro" id="IPR035911">
    <property type="entry name" value="MurE/MurF_N"/>
</dbReference>
<keyword evidence="1 10" id="KW-0963">Cytoplasm</keyword>
<comment type="catalytic activity">
    <reaction evidence="10 11">
        <text>D-alanyl-D-alanine + UDP-N-acetyl-alpha-D-muramoyl-L-alanyl-gamma-D-glutamyl-meso-2,6-diaminopimelate + ATP = UDP-N-acetyl-alpha-D-muramoyl-L-alanyl-gamma-D-glutamyl-meso-2,6-diaminopimeloyl-D-alanyl-D-alanine + ADP + phosphate + H(+)</text>
        <dbReference type="Rhea" id="RHEA:28374"/>
        <dbReference type="ChEBI" id="CHEBI:15378"/>
        <dbReference type="ChEBI" id="CHEBI:30616"/>
        <dbReference type="ChEBI" id="CHEBI:43474"/>
        <dbReference type="ChEBI" id="CHEBI:57822"/>
        <dbReference type="ChEBI" id="CHEBI:61386"/>
        <dbReference type="ChEBI" id="CHEBI:83905"/>
        <dbReference type="ChEBI" id="CHEBI:456216"/>
        <dbReference type="EC" id="6.3.2.10"/>
    </reaction>
</comment>
<keyword evidence="8 10" id="KW-0131">Cell cycle</keyword>
<dbReference type="GO" id="GO:0005524">
    <property type="term" value="F:ATP binding"/>
    <property type="evidence" value="ECO:0007669"/>
    <property type="project" value="UniProtKB-UniRule"/>
</dbReference>
<keyword evidence="16" id="KW-1185">Reference proteome</keyword>
<keyword evidence="4 10" id="KW-0547">Nucleotide-binding</keyword>
<dbReference type="GO" id="GO:0005737">
    <property type="term" value="C:cytoplasm"/>
    <property type="evidence" value="ECO:0007669"/>
    <property type="project" value="UniProtKB-SubCell"/>
</dbReference>